<feature type="compositionally biased region" description="Basic and acidic residues" evidence="1">
    <location>
        <begin position="40"/>
        <end position="50"/>
    </location>
</feature>
<evidence type="ECO:0000313" key="2">
    <source>
        <dbReference type="EMBL" id="RDG31891.1"/>
    </source>
</evidence>
<evidence type="ECO:0000256" key="1">
    <source>
        <dbReference type="SAM" id="MobiDB-lite"/>
    </source>
</evidence>
<organism evidence="2 3">
    <name type="scientific">Streptomyces corynorhini</name>
    <dbReference type="NCBI Taxonomy" id="2282652"/>
    <lineage>
        <taxon>Bacteria</taxon>
        <taxon>Bacillati</taxon>
        <taxon>Actinomycetota</taxon>
        <taxon>Actinomycetes</taxon>
        <taxon>Kitasatosporales</taxon>
        <taxon>Streptomycetaceae</taxon>
        <taxon>Streptomyces</taxon>
    </lineage>
</organism>
<accession>A0A370ARA1</accession>
<sequence length="82" mass="9164">ARLSRRAGAAPAPAARSGVVPGVAPGVVPVLGRLVAELERERDQDRERPARPGGSRVLALRERRRLPRLRRRIHRHDTCTYE</sequence>
<feature type="region of interest" description="Disordered" evidence="1">
    <location>
        <begin position="40"/>
        <end position="59"/>
    </location>
</feature>
<gene>
    <name evidence="2" type="ORF">DVH02_32955</name>
</gene>
<dbReference type="RefSeq" id="WP_158575979.1">
    <property type="nucleotide sequence ID" value="NZ_QQNA01000381.1"/>
</dbReference>
<comment type="caution">
    <text evidence="2">The sequence shown here is derived from an EMBL/GenBank/DDBJ whole genome shotgun (WGS) entry which is preliminary data.</text>
</comment>
<dbReference type="Proteomes" id="UP000253741">
    <property type="component" value="Unassembled WGS sequence"/>
</dbReference>
<dbReference type="AlphaFoldDB" id="A0A370ARA1"/>
<feature type="non-terminal residue" evidence="2">
    <location>
        <position position="1"/>
    </location>
</feature>
<feature type="region of interest" description="Disordered" evidence="1">
    <location>
        <begin position="1"/>
        <end position="22"/>
    </location>
</feature>
<evidence type="ECO:0000313" key="3">
    <source>
        <dbReference type="Proteomes" id="UP000253741"/>
    </source>
</evidence>
<dbReference type="EMBL" id="QQNA01000381">
    <property type="protein sequence ID" value="RDG31891.1"/>
    <property type="molecule type" value="Genomic_DNA"/>
</dbReference>
<keyword evidence="3" id="KW-1185">Reference proteome</keyword>
<protein>
    <submittedName>
        <fullName evidence="2">Uncharacterized protein</fullName>
    </submittedName>
</protein>
<reference evidence="2 3" key="1">
    <citation type="submission" date="2018-07" db="EMBL/GenBank/DDBJ databases">
        <title>Streptomyces species from bats.</title>
        <authorList>
            <person name="Dunlap C."/>
        </authorList>
    </citation>
    <scope>NUCLEOTIDE SEQUENCE [LARGE SCALE GENOMIC DNA]</scope>
    <source>
        <strain evidence="2 3">AC230</strain>
    </source>
</reference>
<proteinExistence type="predicted"/>
<name>A0A370ARA1_9ACTN</name>